<comment type="caution">
    <text evidence="7">The sequence shown here is derived from an EMBL/GenBank/DDBJ whole genome shotgun (WGS) entry which is preliminary data.</text>
</comment>
<dbReference type="AlphaFoldDB" id="A0AA36D7P4"/>
<dbReference type="InterPro" id="IPR036388">
    <property type="entry name" value="WH-like_DNA-bd_sf"/>
</dbReference>
<gene>
    <name evidence="7" type="ORF">MSPICULIGERA_LOCUS19424</name>
</gene>
<dbReference type="FunFam" id="3.60.15.10:FF:000017">
    <property type="entry name" value="Lactamase beta 2"/>
    <property type="match status" value="1"/>
</dbReference>
<dbReference type="InterPro" id="IPR001279">
    <property type="entry name" value="Metallo-B-lactamas"/>
</dbReference>
<keyword evidence="2" id="KW-0479">Metal-binding</keyword>
<reference evidence="7" key="1">
    <citation type="submission" date="2023-06" db="EMBL/GenBank/DDBJ databases">
        <authorList>
            <person name="Delattre M."/>
        </authorList>
    </citation>
    <scope>NUCLEOTIDE SEQUENCE</scope>
    <source>
        <strain evidence="7">AF72</strain>
    </source>
</reference>
<dbReference type="PANTHER" id="PTHR23131:SF0">
    <property type="entry name" value="ENDORIBONUCLEASE LACTB2"/>
    <property type="match status" value="1"/>
</dbReference>
<dbReference type="InterPro" id="IPR041516">
    <property type="entry name" value="LACTB2_WH"/>
</dbReference>
<comment type="similarity">
    <text evidence="1">Belongs to the metallo-beta-lactamase superfamily. Glyoxalase II family.</text>
</comment>
<evidence type="ECO:0000256" key="2">
    <source>
        <dbReference type="ARBA" id="ARBA00022723"/>
    </source>
</evidence>
<evidence type="ECO:0000256" key="3">
    <source>
        <dbReference type="ARBA" id="ARBA00022801"/>
    </source>
</evidence>
<evidence type="ECO:0000313" key="8">
    <source>
        <dbReference type="Proteomes" id="UP001177023"/>
    </source>
</evidence>
<dbReference type="EMBL" id="CATQJA010002663">
    <property type="protein sequence ID" value="CAJ0581258.1"/>
    <property type="molecule type" value="Genomic_DNA"/>
</dbReference>
<dbReference type="GO" id="GO:0004521">
    <property type="term" value="F:RNA endonuclease activity"/>
    <property type="evidence" value="ECO:0007669"/>
    <property type="project" value="TreeGrafter"/>
</dbReference>
<dbReference type="InterPro" id="IPR047921">
    <property type="entry name" value="LACTB2-like_MBL-fold"/>
</dbReference>
<organism evidence="7 8">
    <name type="scientific">Mesorhabditis spiculigera</name>
    <dbReference type="NCBI Taxonomy" id="96644"/>
    <lineage>
        <taxon>Eukaryota</taxon>
        <taxon>Metazoa</taxon>
        <taxon>Ecdysozoa</taxon>
        <taxon>Nematoda</taxon>
        <taxon>Chromadorea</taxon>
        <taxon>Rhabditida</taxon>
        <taxon>Rhabditina</taxon>
        <taxon>Rhabditomorpha</taxon>
        <taxon>Rhabditoidea</taxon>
        <taxon>Rhabditidae</taxon>
        <taxon>Mesorhabditinae</taxon>
        <taxon>Mesorhabditis</taxon>
    </lineage>
</organism>
<evidence type="ECO:0000256" key="4">
    <source>
        <dbReference type="ARBA" id="ARBA00022833"/>
    </source>
</evidence>
<accession>A0AA36D7P4</accession>
<feature type="domain" description="Metallo-beta-lactamase" evidence="6">
    <location>
        <begin position="59"/>
        <end position="221"/>
    </location>
</feature>
<dbReference type="Proteomes" id="UP001177023">
    <property type="component" value="Unassembled WGS sequence"/>
</dbReference>
<keyword evidence="8" id="KW-1185">Reference proteome</keyword>
<dbReference type="GO" id="GO:0046872">
    <property type="term" value="F:metal ion binding"/>
    <property type="evidence" value="ECO:0007669"/>
    <property type="project" value="UniProtKB-KW"/>
</dbReference>
<protein>
    <recommendedName>
        <fullName evidence="5">Beta-lactamase-like protein 2 homolog</fullName>
    </recommendedName>
</protein>
<dbReference type="SMART" id="SM00849">
    <property type="entry name" value="Lactamase_B"/>
    <property type="match status" value="1"/>
</dbReference>
<sequence length="309" mass="34348">MSVYLRYIFGLSTAAVSYLWASRLHKAMASLTPLQSVEKISTRVTRILGQNPGPFTLQGTNTYLVGHGAERILIDAGEQNNNAYISELKSVLANEKATISSIVVTHWHLDHVGGLKNVIDEVIGKPVPIYKIKRDHHNEGIDFNYVDDGFKVSVDGATLKFIATPGHTADHSSIWLEEDRALFSGDCILGEGTSVFECLRDYMISLKRILELEPTVIYPGHGPVVNEARKKVEEYIFHRSKRENDIVEFMTGAGRVTSMDIVNTVYSTTPPSVRLAARNNVVLHLDKLIKDGRVEQSGIEYALITPSKQ</sequence>
<dbReference type="InterPro" id="IPR036866">
    <property type="entry name" value="RibonucZ/Hydroxyglut_hydro"/>
</dbReference>
<dbReference type="CDD" id="cd07722">
    <property type="entry name" value="LACTB2-like_MBL-fold"/>
    <property type="match status" value="1"/>
</dbReference>
<dbReference type="GO" id="GO:0003727">
    <property type="term" value="F:single-stranded RNA binding"/>
    <property type="evidence" value="ECO:0007669"/>
    <property type="project" value="TreeGrafter"/>
</dbReference>
<dbReference type="GO" id="GO:0005759">
    <property type="term" value="C:mitochondrial matrix"/>
    <property type="evidence" value="ECO:0007669"/>
    <property type="project" value="TreeGrafter"/>
</dbReference>
<dbReference type="SUPFAM" id="SSF56281">
    <property type="entry name" value="Metallo-hydrolase/oxidoreductase"/>
    <property type="match status" value="1"/>
</dbReference>
<dbReference type="Gene3D" id="1.10.10.10">
    <property type="entry name" value="Winged helix-like DNA-binding domain superfamily/Winged helix DNA-binding domain"/>
    <property type="match status" value="1"/>
</dbReference>
<dbReference type="Gene3D" id="3.60.15.10">
    <property type="entry name" value="Ribonuclease Z/Hydroxyacylglutathione hydrolase-like"/>
    <property type="match status" value="1"/>
</dbReference>
<proteinExistence type="inferred from homology"/>
<dbReference type="Pfam" id="PF17778">
    <property type="entry name" value="WHD_BLACT"/>
    <property type="match status" value="1"/>
</dbReference>
<dbReference type="GO" id="GO:0016787">
    <property type="term" value="F:hydrolase activity"/>
    <property type="evidence" value="ECO:0007669"/>
    <property type="project" value="UniProtKB-KW"/>
</dbReference>
<evidence type="ECO:0000259" key="6">
    <source>
        <dbReference type="SMART" id="SM00849"/>
    </source>
</evidence>
<evidence type="ECO:0000256" key="5">
    <source>
        <dbReference type="ARBA" id="ARBA00069358"/>
    </source>
</evidence>
<name>A0AA36D7P4_9BILA</name>
<keyword evidence="4" id="KW-0862">Zinc</keyword>
<dbReference type="InterPro" id="IPR050662">
    <property type="entry name" value="Sec-metab_biosynth-thioest"/>
</dbReference>
<keyword evidence="3" id="KW-0378">Hydrolase</keyword>
<evidence type="ECO:0000256" key="1">
    <source>
        <dbReference type="ARBA" id="ARBA00006759"/>
    </source>
</evidence>
<dbReference type="Pfam" id="PF00753">
    <property type="entry name" value="Lactamase_B"/>
    <property type="match status" value="1"/>
</dbReference>
<feature type="non-terminal residue" evidence="7">
    <location>
        <position position="1"/>
    </location>
</feature>
<dbReference type="PANTHER" id="PTHR23131">
    <property type="entry name" value="ENDORIBONUCLEASE LACTB2"/>
    <property type="match status" value="1"/>
</dbReference>
<evidence type="ECO:0000313" key="7">
    <source>
        <dbReference type="EMBL" id="CAJ0581258.1"/>
    </source>
</evidence>